<dbReference type="Pfam" id="PF03704">
    <property type="entry name" value="BTAD"/>
    <property type="match status" value="1"/>
</dbReference>
<dbReference type="GO" id="GO:0043531">
    <property type="term" value="F:ADP binding"/>
    <property type="evidence" value="ECO:0007669"/>
    <property type="project" value="InterPro"/>
</dbReference>
<dbReference type="InterPro" id="IPR005158">
    <property type="entry name" value="BTAD"/>
</dbReference>
<dbReference type="GO" id="GO:0006355">
    <property type="term" value="P:regulation of DNA-templated transcription"/>
    <property type="evidence" value="ECO:0007669"/>
    <property type="project" value="InterPro"/>
</dbReference>
<accession>A0A8J3JPV3</accession>
<evidence type="ECO:0000256" key="1">
    <source>
        <dbReference type="ARBA" id="ARBA00005820"/>
    </source>
</evidence>
<dbReference type="InterPro" id="IPR001867">
    <property type="entry name" value="OmpR/PhoB-type_DNA-bd"/>
</dbReference>
<dbReference type="Pfam" id="PF13424">
    <property type="entry name" value="TPR_12"/>
    <property type="match status" value="1"/>
</dbReference>
<reference evidence="7 8" key="1">
    <citation type="submission" date="2021-01" db="EMBL/GenBank/DDBJ databases">
        <title>Whole genome shotgun sequence of Catellatospora bangladeshensis NBRC 107357.</title>
        <authorList>
            <person name="Komaki H."/>
            <person name="Tamura T."/>
        </authorList>
    </citation>
    <scope>NUCLEOTIDE SEQUENCE [LARGE SCALE GENOMIC DNA]</scope>
    <source>
        <strain evidence="7 8">NBRC 107357</strain>
    </source>
</reference>
<evidence type="ECO:0000256" key="3">
    <source>
        <dbReference type="ARBA" id="ARBA00023125"/>
    </source>
</evidence>
<dbReference type="InterPro" id="IPR027417">
    <property type="entry name" value="P-loop_NTPase"/>
</dbReference>
<dbReference type="SUPFAM" id="SSF48452">
    <property type="entry name" value="TPR-like"/>
    <property type="match status" value="3"/>
</dbReference>
<dbReference type="SMART" id="SM00862">
    <property type="entry name" value="Trans_reg_C"/>
    <property type="match status" value="1"/>
</dbReference>
<dbReference type="GO" id="GO:0003677">
    <property type="term" value="F:DNA binding"/>
    <property type="evidence" value="ECO:0007669"/>
    <property type="project" value="UniProtKB-KW"/>
</dbReference>
<organism evidence="7 8">
    <name type="scientific">Catellatospora bangladeshensis</name>
    <dbReference type="NCBI Taxonomy" id="310355"/>
    <lineage>
        <taxon>Bacteria</taxon>
        <taxon>Bacillati</taxon>
        <taxon>Actinomycetota</taxon>
        <taxon>Actinomycetes</taxon>
        <taxon>Micromonosporales</taxon>
        <taxon>Micromonosporaceae</taxon>
        <taxon>Catellatospora</taxon>
    </lineage>
</organism>
<dbReference type="SUPFAM" id="SSF46894">
    <property type="entry name" value="C-terminal effector domain of the bipartite response regulators"/>
    <property type="match status" value="1"/>
</dbReference>
<dbReference type="InterPro" id="IPR019734">
    <property type="entry name" value="TPR_rpt"/>
</dbReference>
<dbReference type="PRINTS" id="PR00364">
    <property type="entry name" value="DISEASERSIST"/>
</dbReference>
<evidence type="ECO:0000313" key="7">
    <source>
        <dbReference type="EMBL" id="GIF82608.1"/>
    </source>
</evidence>
<keyword evidence="8" id="KW-1185">Reference proteome</keyword>
<dbReference type="InterPro" id="IPR011990">
    <property type="entry name" value="TPR-like_helical_dom_sf"/>
</dbReference>
<keyword evidence="4" id="KW-0804">Transcription</keyword>
<dbReference type="InterPro" id="IPR016032">
    <property type="entry name" value="Sig_transdc_resp-reg_C-effctor"/>
</dbReference>
<dbReference type="EMBL" id="BONF01000021">
    <property type="protein sequence ID" value="GIF82608.1"/>
    <property type="molecule type" value="Genomic_DNA"/>
</dbReference>
<dbReference type="CDD" id="cd15831">
    <property type="entry name" value="BTAD"/>
    <property type="match status" value="1"/>
</dbReference>
<dbReference type="Gene3D" id="3.40.50.300">
    <property type="entry name" value="P-loop containing nucleotide triphosphate hydrolases"/>
    <property type="match status" value="1"/>
</dbReference>
<dbReference type="SMART" id="SM00028">
    <property type="entry name" value="TPR"/>
    <property type="match status" value="5"/>
</dbReference>
<evidence type="ECO:0000259" key="6">
    <source>
        <dbReference type="SMART" id="SM01043"/>
    </source>
</evidence>
<feature type="domain" description="OmpR/PhoB-type" evidence="5">
    <location>
        <begin position="41"/>
        <end position="118"/>
    </location>
</feature>
<proteinExistence type="inferred from homology"/>
<gene>
    <name evidence="7" type="ORF">Cba03nite_39570</name>
</gene>
<comment type="similarity">
    <text evidence="1">Belongs to the AfsR/DnrI/RedD regulatory family.</text>
</comment>
<name>A0A8J3JPV3_9ACTN</name>
<dbReference type="SUPFAM" id="SSF52540">
    <property type="entry name" value="P-loop containing nucleoside triphosphate hydrolases"/>
    <property type="match status" value="1"/>
</dbReference>
<keyword evidence="3" id="KW-0238">DNA-binding</keyword>
<feature type="domain" description="Bacterial transcriptional activator" evidence="6">
    <location>
        <begin position="125"/>
        <end position="267"/>
    </location>
</feature>
<dbReference type="Proteomes" id="UP000601223">
    <property type="component" value="Unassembled WGS sequence"/>
</dbReference>
<evidence type="ECO:0000313" key="8">
    <source>
        <dbReference type="Proteomes" id="UP000601223"/>
    </source>
</evidence>
<dbReference type="SMART" id="SM01043">
    <property type="entry name" value="BTAD"/>
    <property type="match status" value="1"/>
</dbReference>
<comment type="caution">
    <text evidence="7">The sequence shown here is derived from an EMBL/GenBank/DDBJ whole genome shotgun (WGS) entry which is preliminary data.</text>
</comment>
<keyword evidence="2" id="KW-0805">Transcription regulation</keyword>
<dbReference type="InterPro" id="IPR051677">
    <property type="entry name" value="AfsR-DnrI-RedD_regulator"/>
</dbReference>
<evidence type="ECO:0000256" key="4">
    <source>
        <dbReference type="ARBA" id="ARBA00023163"/>
    </source>
</evidence>
<dbReference type="AlphaFoldDB" id="A0A8J3JPV3"/>
<sequence length="967" mass="103018">MVGAKSGWDGSSGPDTIAPMIADGDGCNFRVLGPVEVVAAGGPVRFARRQQLDLVAFLMLRADRVVATGEIVEAMWGGAAPRTAGVQVQNMVSALRAALHDADGPLATVDRQAAGYALRITAGRLDLAVFEQLVGRARAAAAPADAAVLLREALGLWRGTVPLAGVRAAFATAARAYLGEQRDTVLEQLFDAELGCGNHAGIVPALTDAVAANPVRQRFVAQLMIALHRCGRVTDALGAFRNARRVLSGEYGLDVGRELRDLERRILLGDNTLDAPAERQRVVVPTPSDQDARRAAVLVPAQLPLDVRGFAGRAAELARLDELAAGAGSAATAVAVVVGTAGVGKTALAVHWAQRAAAAFPDGQLYVNLRGFHPGARPMEPGEALRGFLDALGAAPERVPAGLDAQAALYRSMVAGRRMLVLLDNAADAEQVRPLLPGGRGGMVLVTSRDQLIGLVAREGAVPVTLGVLPAAEARELLSARLGAQRVDADPRAADEIAAHCARLPLALAMVAARAAVHPGFPLGSLSAELSAVRGRLPGLDADYFTSDVQAAFSWSYRRLSSPAARLFRLLGLHPGQDVGMDAAASLAGEPPVEVRPLLAELVRAHLVTEHLPGRFAMHDLLRAYAAELARDTECGPDLHAARGRLLAHYLHSAYAAALLIYPHRIRLELVPAEPGTAVTAFADAEQASAWFAVERPVLVAALNTAADESLGARAWQLASALSTFLDRSGHWHDWVATQRMALAVAERCADRVGRAHAHGSLGLAYNRLKRYDEAHAHLRRADGLFGELDDLVGQAYTHLRMSLVHEGQGDRLAALADAQQALDRFKRAEHRIGQGQALNSIGWLHAQLGQYAEAVEHCEQAVAVHRALADREGLANALDSLGFAHHRRGDHRRAVVHYRQALVVLRRLADPYYETITLTHLGDTHHAAGDLRAAAEAWRLSLSKLDELGHPDAREVRERLARLDGA</sequence>
<dbReference type="Gene3D" id="1.10.10.10">
    <property type="entry name" value="Winged helix-like DNA-binding domain superfamily/Winged helix DNA-binding domain"/>
    <property type="match status" value="1"/>
</dbReference>
<protein>
    <submittedName>
        <fullName evidence="7">SARP family transcriptional regulator</fullName>
    </submittedName>
</protein>
<evidence type="ECO:0000259" key="5">
    <source>
        <dbReference type="SMART" id="SM00862"/>
    </source>
</evidence>
<dbReference type="Gene3D" id="1.25.40.10">
    <property type="entry name" value="Tetratricopeptide repeat domain"/>
    <property type="match status" value="2"/>
</dbReference>
<dbReference type="InterPro" id="IPR036388">
    <property type="entry name" value="WH-like_DNA-bd_sf"/>
</dbReference>
<dbReference type="PANTHER" id="PTHR35807">
    <property type="entry name" value="TRANSCRIPTIONAL REGULATOR REDD-RELATED"/>
    <property type="match status" value="1"/>
</dbReference>
<evidence type="ECO:0000256" key="2">
    <source>
        <dbReference type="ARBA" id="ARBA00023015"/>
    </source>
</evidence>
<dbReference type="PANTHER" id="PTHR35807:SF1">
    <property type="entry name" value="TRANSCRIPTIONAL REGULATOR REDD"/>
    <property type="match status" value="1"/>
</dbReference>
<dbReference type="GO" id="GO:0000160">
    <property type="term" value="P:phosphorelay signal transduction system"/>
    <property type="evidence" value="ECO:0007669"/>
    <property type="project" value="InterPro"/>
</dbReference>